<dbReference type="EMBL" id="KN822096">
    <property type="protein sequence ID" value="KIM57741.1"/>
    <property type="molecule type" value="Genomic_DNA"/>
</dbReference>
<dbReference type="STRING" id="1036808.A0A0C3DP14"/>
<accession>A0A0C3DP14</accession>
<evidence type="ECO:0000313" key="2">
    <source>
        <dbReference type="Proteomes" id="UP000053989"/>
    </source>
</evidence>
<evidence type="ECO:0008006" key="3">
    <source>
        <dbReference type="Google" id="ProtNLM"/>
    </source>
</evidence>
<dbReference type="AlphaFoldDB" id="A0A0C3DP14"/>
<organism evidence="1 2">
    <name type="scientific">Scleroderma citrinum Foug A</name>
    <dbReference type="NCBI Taxonomy" id="1036808"/>
    <lineage>
        <taxon>Eukaryota</taxon>
        <taxon>Fungi</taxon>
        <taxon>Dikarya</taxon>
        <taxon>Basidiomycota</taxon>
        <taxon>Agaricomycotina</taxon>
        <taxon>Agaricomycetes</taxon>
        <taxon>Agaricomycetidae</taxon>
        <taxon>Boletales</taxon>
        <taxon>Sclerodermatineae</taxon>
        <taxon>Sclerodermataceae</taxon>
        <taxon>Scleroderma</taxon>
    </lineage>
</organism>
<evidence type="ECO:0000313" key="1">
    <source>
        <dbReference type="EMBL" id="KIM57741.1"/>
    </source>
</evidence>
<reference evidence="2" key="2">
    <citation type="submission" date="2015-01" db="EMBL/GenBank/DDBJ databases">
        <title>Evolutionary Origins and Diversification of the Mycorrhizal Mutualists.</title>
        <authorList>
            <consortium name="DOE Joint Genome Institute"/>
            <consortium name="Mycorrhizal Genomics Consortium"/>
            <person name="Kohler A."/>
            <person name="Kuo A."/>
            <person name="Nagy L.G."/>
            <person name="Floudas D."/>
            <person name="Copeland A."/>
            <person name="Barry K.W."/>
            <person name="Cichocki N."/>
            <person name="Veneault-Fourrey C."/>
            <person name="LaButti K."/>
            <person name="Lindquist E.A."/>
            <person name="Lipzen A."/>
            <person name="Lundell T."/>
            <person name="Morin E."/>
            <person name="Murat C."/>
            <person name="Riley R."/>
            <person name="Ohm R."/>
            <person name="Sun H."/>
            <person name="Tunlid A."/>
            <person name="Henrissat B."/>
            <person name="Grigoriev I.V."/>
            <person name="Hibbett D.S."/>
            <person name="Martin F."/>
        </authorList>
    </citation>
    <scope>NUCLEOTIDE SEQUENCE [LARGE SCALE GENOMIC DNA]</scope>
    <source>
        <strain evidence="2">Foug A</strain>
    </source>
</reference>
<dbReference type="InParanoid" id="A0A0C3DP14"/>
<reference evidence="1 2" key="1">
    <citation type="submission" date="2014-04" db="EMBL/GenBank/DDBJ databases">
        <authorList>
            <consortium name="DOE Joint Genome Institute"/>
            <person name="Kuo A."/>
            <person name="Kohler A."/>
            <person name="Nagy L.G."/>
            <person name="Floudas D."/>
            <person name="Copeland A."/>
            <person name="Barry K.W."/>
            <person name="Cichocki N."/>
            <person name="Veneault-Fourrey C."/>
            <person name="LaButti K."/>
            <person name="Lindquist E.A."/>
            <person name="Lipzen A."/>
            <person name="Lundell T."/>
            <person name="Morin E."/>
            <person name="Murat C."/>
            <person name="Sun H."/>
            <person name="Tunlid A."/>
            <person name="Henrissat B."/>
            <person name="Grigoriev I.V."/>
            <person name="Hibbett D.S."/>
            <person name="Martin F."/>
            <person name="Nordberg H.P."/>
            <person name="Cantor M.N."/>
            <person name="Hua S.X."/>
        </authorList>
    </citation>
    <scope>NUCLEOTIDE SEQUENCE [LARGE SCALE GENOMIC DNA]</scope>
    <source>
        <strain evidence="1 2">Foug A</strain>
    </source>
</reference>
<dbReference type="HOGENOM" id="CLU_194955_0_0_1"/>
<dbReference type="OrthoDB" id="2650954at2759"/>
<protein>
    <recommendedName>
        <fullName evidence="3">Reverse transcriptase zinc-binding domain-containing protein</fullName>
    </recommendedName>
</protein>
<keyword evidence="2" id="KW-1185">Reference proteome</keyword>
<name>A0A0C3DP14_9AGAM</name>
<proteinExistence type="predicted"/>
<dbReference type="Proteomes" id="UP000053989">
    <property type="component" value="Unassembled WGS sequence"/>
</dbReference>
<sequence>LPKSKAGTMYQLHSGHIVLNQHLHHINRSNRPLCIQCEANKPETVHHMLFECEWYNSECHILRNKLGREALSMSSCWWTRMG</sequence>
<gene>
    <name evidence="1" type="ORF">SCLCIDRAFT_129703</name>
</gene>
<feature type="non-terminal residue" evidence="1">
    <location>
        <position position="1"/>
    </location>
</feature>